<keyword evidence="2" id="KW-1185">Reference proteome</keyword>
<evidence type="ECO:0000313" key="1">
    <source>
        <dbReference type="EMBL" id="RNA33442.1"/>
    </source>
</evidence>
<evidence type="ECO:0000313" key="2">
    <source>
        <dbReference type="Proteomes" id="UP000276133"/>
    </source>
</evidence>
<organism evidence="1 2">
    <name type="scientific">Brachionus plicatilis</name>
    <name type="common">Marine rotifer</name>
    <name type="synonym">Brachionus muelleri</name>
    <dbReference type="NCBI Taxonomy" id="10195"/>
    <lineage>
        <taxon>Eukaryota</taxon>
        <taxon>Metazoa</taxon>
        <taxon>Spiralia</taxon>
        <taxon>Gnathifera</taxon>
        <taxon>Rotifera</taxon>
        <taxon>Eurotatoria</taxon>
        <taxon>Monogononta</taxon>
        <taxon>Pseudotrocha</taxon>
        <taxon>Ploima</taxon>
        <taxon>Brachionidae</taxon>
        <taxon>Brachionus</taxon>
    </lineage>
</organism>
<proteinExistence type="predicted"/>
<sequence>MNDRHQSGFRKLNLNKFNELGLAWNFNISEIEIGTKKSNKDTVTVIDQNGSKERDFLIADDSENYDKLKKILIIEIMSNNIEQSRTKSTKDEKLILST</sequence>
<dbReference type="AlphaFoldDB" id="A0A3M7SCD8"/>
<accession>A0A3M7SCD8</accession>
<protein>
    <submittedName>
        <fullName evidence="1">Uncharacterized protein</fullName>
    </submittedName>
</protein>
<dbReference type="EMBL" id="REGN01001636">
    <property type="protein sequence ID" value="RNA33442.1"/>
    <property type="molecule type" value="Genomic_DNA"/>
</dbReference>
<name>A0A3M7SCD8_BRAPC</name>
<comment type="caution">
    <text evidence="1">The sequence shown here is derived from an EMBL/GenBank/DDBJ whole genome shotgun (WGS) entry which is preliminary data.</text>
</comment>
<dbReference type="Proteomes" id="UP000276133">
    <property type="component" value="Unassembled WGS sequence"/>
</dbReference>
<gene>
    <name evidence="1" type="ORF">BpHYR1_026553</name>
</gene>
<reference evidence="1 2" key="1">
    <citation type="journal article" date="2018" name="Sci. Rep.">
        <title>Genomic signatures of local adaptation to the degree of environmental predictability in rotifers.</title>
        <authorList>
            <person name="Franch-Gras L."/>
            <person name="Hahn C."/>
            <person name="Garcia-Roger E.M."/>
            <person name="Carmona M.J."/>
            <person name="Serra M."/>
            <person name="Gomez A."/>
        </authorList>
    </citation>
    <scope>NUCLEOTIDE SEQUENCE [LARGE SCALE GENOMIC DNA]</scope>
    <source>
        <strain evidence="1">HYR1</strain>
    </source>
</reference>